<protein>
    <submittedName>
        <fullName evidence="1">Uncharacterized protein</fullName>
    </submittedName>
</protein>
<name>A0A8J3I9I5_9CHLR</name>
<proteinExistence type="predicted"/>
<comment type="caution">
    <text evidence="1">The sequence shown here is derived from an EMBL/GenBank/DDBJ whole genome shotgun (WGS) entry which is preliminary data.</text>
</comment>
<accession>A0A8J3I9I5</accession>
<sequence length="398" mass="44220">MNLGNGNGNIRTGGWKSIRIFPDGKGWALTYHGLLHTNDRGKHWNSVTPWQPDTQSGIFTSGVNTFVDGNVAWITKPGNTTYQQYGKTNEPQLAQVYRTNNGGRTWNNAEIPDTASSYSDIRSGPGTIIGVLQTLGETRHQVSITALSATNETDAWISVKRFYTHTGGGHEEMQTEYTRVWHSSDGGKSWQLLVENKASQGSQIMLPGLWTAFPDKSTGIQNGLTYSNLVVSHDGGRSWQSQNLPSMDYASGASTQKEPIFFNAHYGIIPVQTLIAGHYTLFYYTTHDGAKTWQASPTLYLGNTNPQISYGDAQHWFILQKEILYITEDGGSYWTHMNPKIPGKAVINFSFTSNTEGWAITSKTDSQDYKTYTQDGSTFLLHTVDGGKTWQEVTYQLV</sequence>
<dbReference type="Proteomes" id="UP000612362">
    <property type="component" value="Unassembled WGS sequence"/>
</dbReference>
<keyword evidence="2" id="KW-1185">Reference proteome</keyword>
<dbReference type="InterPro" id="IPR015943">
    <property type="entry name" value="WD40/YVTN_repeat-like_dom_sf"/>
</dbReference>
<organism evidence="1 2">
    <name type="scientific">Ktedonospora formicarum</name>
    <dbReference type="NCBI Taxonomy" id="2778364"/>
    <lineage>
        <taxon>Bacteria</taxon>
        <taxon>Bacillati</taxon>
        <taxon>Chloroflexota</taxon>
        <taxon>Ktedonobacteria</taxon>
        <taxon>Ktedonobacterales</taxon>
        <taxon>Ktedonobacteraceae</taxon>
        <taxon>Ktedonospora</taxon>
    </lineage>
</organism>
<reference evidence="1" key="1">
    <citation type="submission" date="2020-10" db="EMBL/GenBank/DDBJ databases">
        <title>Taxonomic study of unclassified bacteria belonging to the class Ktedonobacteria.</title>
        <authorList>
            <person name="Yabe S."/>
            <person name="Wang C.M."/>
            <person name="Zheng Y."/>
            <person name="Sakai Y."/>
            <person name="Cavaletti L."/>
            <person name="Monciardini P."/>
            <person name="Donadio S."/>
        </authorList>
    </citation>
    <scope>NUCLEOTIDE SEQUENCE</scope>
    <source>
        <strain evidence="1">SOSP1-1</strain>
    </source>
</reference>
<dbReference type="AlphaFoldDB" id="A0A8J3I9I5"/>
<evidence type="ECO:0000313" key="1">
    <source>
        <dbReference type="EMBL" id="GHO49305.1"/>
    </source>
</evidence>
<dbReference type="CDD" id="cd15482">
    <property type="entry name" value="Sialidase_non-viral"/>
    <property type="match status" value="1"/>
</dbReference>
<dbReference type="Gene3D" id="2.130.10.10">
    <property type="entry name" value="YVTN repeat-like/Quinoprotein amine dehydrogenase"/>
    <property type="match status" value="2"/>
</dbReference>
<evidence type="ECO:0000313" key="2">
    <source>
        <dbReference type="Proteomes" id="UP000612362"/>
    </source>
</evidence>
<gene>
    <name evidence="1" type="ORF">KSX_74680</name>
</gene>
<dbReference type="SUPFAM" id="SSF110296">
    <property type="entry name" value="Oligoxyloglucan reducing end-specific cellobiohydrolase"/>
    <property type="match status" value="2"/>
</dbReference>
<dbReference type="EMBL" id="BNJF01000005">
    <property type="protein sequence ID" value="GHO49305.1"/>
    <property type="molecule type" value="Genomic_DNA"/>
</dbReference>